<dbReference type="CDD" id="cd19086">
    <property type="entry name" value="AKR_AKR11C1"/>
    <property type="match status" value="1"/>
</dbReference>
<dbReference type="KEGG" id="bid:Bind_2769"/>
<proteinExistence type="predicted"/>
<dbReference type="OrthoDB" id="9803483at2"/>
<feature type="domain" description="NADP-dependent oxidoreductase" evidence="1">
    <location>
        <begin position="15"/>
        <end position="309"/>
    </location>
</feature>
<evidence type="ECO:0000313" key="3">
    <source>
        <dbReference type="Proteomes" id="UP000001695"/>
    </source>
</evidence>
<dbReference type="EMBL" id="CP001016">
    <property type="protein sequence ID" value="ACB96341.1"/>
    <property type="molecule type" value="Genomic_DNA"/>
</dbReference>
<dbReference type="RefSeq" id="WP_012385692.1">
    <property type="nucleotide sequence ID" value="NC_010581.1"/>
</dbReference>
<dbReference type="Gene3D" id="3.20.20.100">
    <property type="entry name" value="NADP-dependent oxidoreductase domain"/>
    <property type="match status" value="1"/>
</dbReference>
<sequence length="329" mass="36544">MQYSQIPRSGEKISRLGFGAMGFAGWFGSQDEKEHVAALHLALEQGITFIDTARAYGESERIVGKALREWRGEKPFVATKVAGLAGEPQWGTVMPVTESFPPGQVRASCEQSLRALDLDQIDLLQLHTYWPNWGVSGYWMDELHVLKDEGKIRYIGISIPDHRSDMVLPIVMSGAIDAVQTIVNIFDPTALEVLVPFCREHKVAVIARCILDEGGLSGFLTSETHFAQGDFRDGYFDATVPRETYIRKVEALRTFVPANASSLAALAIKYALHDPGITTAISSMHVRAFLEANLAALAEDPLDETTFRTLMTRHRFIKNYANFKHFGVA</sequence>
<dbReference type="InterPro" id="IPR053135">
    <property type="entry name" value="AKR2_Oxidoreductase"/>
</dbReference>
<evidence type="ECO:0000313" key="2">
    <source>
        <dbReference type="EMBL" id="ACB96341.1"/>
    </source>
</evidence>
<dbReference type="PANTHER" id="PTHR43312:SF1">
    <property type="entry name" value="NADP-DEPENDENT OXIDOREDUCTASE DOMAIN-CONTAINING PROTEIN"/>
    <property type="match status" value="1"/>
</dbReference>
<dbReference type="HOGENOM" id="CLU_023205_2_3_5"/>
<dbReference type="Proteomes" id="UP000001695">
    <property type="component" value="Chromosome"/>
</dbReference>
<dbReference type="PANTHER" id="PTHR43312">
    <property type="entry name" value="D-THREO-ALDOSE 1-DEHYDROGENASE"/>
    <property type="match status" value="1"/>
</dbReference>
<reference evidence="2 3" key="2">
    <citation type="journal article" date="2010" name="J. Bacteriol.">
        <title>Complete genome sequence of Beijerinckia indica subsp. indica.</title>
        <authorList>
            <person name="Tamas I."/>
            <person name="Dedysh S.N."/>
            <person name="Liesack W."/>
            <person name="Stott M.B."/>
            <person name="Alam M."/>
            <person name="Murrell J.C."/>
            <person name="Dunfield P.F."/>
        </authorList>
    </citation>
    <scope>NUCLEOTIDE SEQUENCE [LARGE SCALE GENOMIC DNA]</scope>
    <source>
        <strain evidence="3">ATCC 9039 / DSM 1715 / NCIMB 8712</strain>
    </source>
</reference>
<dbReference type="STRING" id="395963.Bind_2769"/>
<dbReference type="AlphaFoldDB" id="B2IJW6"/>
<dbReference type="SUPFAM" id="SSF51430">
    <property type="entry name" value="NAD(P)-linked oxidoreductase"/>
    <property type="match status" value="1"/>
</dbReference>
<evidence type="ECO:0000259" key="1">
    <source>
        <dbReference type="Pfam" id="PF00248"/>
    </source>
</evidence>
<keyword evidence="3" id="KW-1185">Reference proteome</keyword>
<organism evidence="2 3">
    <name type="scientific">Beijerinckia indica subsp. indica (strain ATCC 9039 / DSM 1715 / NCIMB 8712)</name>
    <dbReference type="NCBI Taxonomy" id="395963"/>
    <lineage>
        <taxon>Bacteria</taxon>
        <taxon>Pseudomonadati</taxon>
        <taxon>Pseudomonadota</taxon>
        <taxon>Alphaproteobacteria</taxon>
        <taxon>Hyphomicrobiales</taxon>
        <taxon>Beijerinckiaceae</taxon>
        <taxon>Beijerinckia</taxon>
    </lineage>
</organism>
<dbReference type="Pfam" id="PF00248">
    <property type="entry name" value="Aldo_ket_red"/>
    <property type="match status" value="1"/>
</dbReference>
<dbReference type="InterPro" id="IPR023210">
    <property type="entry name" value="NADP_OxRdtase_dom"/>
</dbReference>
<dbReference type="InterPro" id="IPR036812">
    <property type="entry name" value="NAD(P)_OxRdtase_dom_sf"/>
</dbReference>
<protein>
    <submittedName>
        <fullName evidence="2">Aldo/keto reductase</fullName>
    </submittedName>
</protein>
<accession>B2IJW6</accession>
<dbReference type="eggNOG" id="COG0667">
    <property type="taxonomic scope" value="Bacteria"/>
</dbReference>
<name>B2IJW6_BEII9</name>
<gene>
    <name evidence="2" type="ordered locus">Bind_2769</name>
</gene>
<reference evidence="3" key="1">
    <citation type="submission" date="2008-03" db="EMBL/GenBank/DDBJ databases">
        <title>Complete sequence of chromosome of Beijerinckia indica subsp. indica ATCC 9039.</title>
        <authorList>
            <consortium name="US DOE Joint Genome Institute"/>
            <person name="Copeland A."/>
            <person name="Lucas S."/>
            <person name="Lapidus A."/>
            <person name="Glavina del Rio T."/>
            <person name="Dalin E."/>
            <person name="Tice H."/>
            <person name="Bruce D."/>
            <person name="Goodwin L."/>
            <person name="Pitluck S."/>
            <person name="LaButti K."/>
            <person name="Schmutz J."/>
            <person name="Larimer F."/>
            <person name="Land M."/>
            <person name="Hauser L."/>
            <person name="Kyrpides N."/>
            <person name="Mikhailova N."/>
            <person name="Dunfield P.F."/>
            <person name="Dedysh S.N."/>
            <person name="Liesack W."/>
            <person name="Saw J.H."/>
            <person name="Alam M."/>
            <person name="Chen Y."/>
            <person name="Murrell J.C."/>
            <person name="Richardson P."/>
        </authorList>
    </citation>
    <scope>NUCLEOTIDE SEQUENCE [LARGE SCALE GENOMIC DNA]</scope>
    <source>
        <strain evidence="3">ATCC 9039 / DSM 1715 / NCIMB 8712</strain>
    </source>
</reference>